<feature type="compositionally biased region" description="Basic and acidic residues" evidence="1">
    <location>
        <begin position="105"/>
        <end position="122"/>
    </location>
</feature>
<gene>
    <name evidence="2" type="ORF">FOXB_04914</name>
</gene>
<evidence type="ECO:0000256" key="1">
    <source>
        <dbReference type="SAM" id="MobiDB-lite"/>
    </source>
</evidence>
<dbReference type="AlphaFoldDB" id="F9FET6"/>
<comment type="caution">
    <text evidence="2">The sequence shown here is derived from an EMBL/GenBank/DDBJ whole genome shotgun (WGS) entry which is preliminary data.</text>
</comment>
<feature type="region of interest" description="Disordered" evidence="1">
    <location>
        <begin position="100"/>
        <end position="122"/>
    </location>
</feature>
<name>F9FET6_FUSOF</name>
<dbReference type="EMBL" id="AFQF01001485">
    <property type="protein sequence ID" value="EGU84566.1"/>
    <property type="molecule type" value="Genomic_DNA"/>
</dbReference>
<evidence type="ECO:0000313" key="2">
    <source>
        <dbReference type="EMBL" id="EGU84566.1"/>
    </source>
</evidence>
<proteinExistence type="predicted"/>
<protein>
    <submittedName>
        <fullName evidence="2">Uncharacterized protein</fullName>
    </submittedName>
</protein>
<reference evidence="2" key="1">
    <citation type="journal article" date="2012" name="Mol. Plant Microbe Interact.">
        <title>A highly conserved effector in Fusarium oxysporum is required for full virulence on Arabidopsis.</title>
        <authorList>
            <person name="Thatcher L.F."/>
            <person name="Gardiner D.M."/>
            <person name="Kazan K."/>
            <person name="Manners J."/>
        </authorList>
    </citation>
    <scope>NUCLEOTIDE SEQUENCE [LARGE SCALE GENOMIC DNA]</scope>
    <source>
        <strain evidence="2">Fo5176</strain>
    </source>
</reference>
<sequence length="280" mass="32319">MNGTKPRETLSSDCIVKCMLAAYANDGDALAVQINLDGIRECHYGFVVVPWLRYHLLLRDDFAVESPRFGEPIDVEVAGYKVLAWRPYREEASPFMDRAGNTLPIRERPPLKSPENRGDTVKDGTISDLRKQILELKKRLKQQEIEKLPLCMRRSNEVQHLYKAASRSTDQLQRSRKTVLENVKVLSFIHKKVKDRERRSKYPELKAAMLERKLDLANVLRDSDQLHKCYDHEHASNGQSQRLLKIASERKDGYDEIEKANTAVFEAEEKMEAAEQNLLQ</sequence>
<accession>F9FET6</accession>
<organism evidence="2">
    <name type="scientific">Fusarium oxysporum (strain Fo5176)</name>
    <name type="common">Fusarium vascular wilt</name>
    <dbReference type="NCBI Taxonomy" id="660025"/>
    <lineage>
        <taxon>Eukaryota</taxon>
        <taxon>Fungi</taxon>
        <taxon>Dikarya</taxon>
        <taxon>Ascomycota</taxon>
        <taxon>Pezizomycotina</taxon>
        <taxon>Sordariomycetes</taxon>
        <taxon>Hypocreomycetidae</taxon>
        <taxon>Hypocreales</taxon>
        <taxon>Nectriaceae</taxon>
        <taxon>Fusarium</taxon>
        <taxon>Fusarium oxysporum species complex</taxon>
    </lineage>
</organism>
<dbReference type="OrthoDB" id="5085548at2759"/>